<dbReference type="InParanoid" id="K1RAI0"/>
<dbReference type="SUPFAM" id="SSF63829">
    <property type="entry name" value="Calcium-dependent phosphotriesterase"/>
    <property type="match status" value="1"/>
</dbReference>
<evidence type="ECO:0000256" key="3">
    <source>
        <dbReference type="ARBA" id="ARBA00023157"/>
    </source>
</evidence>
<keyword evidence="2" id="KW-0378">Hydrolase</keyword>
<evidence type="ECO:0000256" key="2">
    <source>
        <dbReference type="ARBA" id="ARBA00022801"/>
    </source>
</evidence>
<organism evidence="8">
    <name type="scientific">Magallana gigas</name>
    <name type="common">Pacific oyster</name>
    <name type="synonym">Crassostrea gigas</name>
    <dbReference type="NCBI Taxonomy" id="29159"/>
    <lineage>
        <taxon>Eukaryota</taxon>
        <taxon>Metazoa</taxon>
        <taxon>Spiralia</taxon>
        <taxon>Lophotrochozoa</taxon>
        <taxon>Mollusca</taxon>
        <taxon>Bivalvia</taxon>
        <taxon>Autobranchia</taxon>
        <taxon>Pteriomorphia</taxon>
        <taxon>Ostreida</taxon>
        <taxon>Ostreoidea</taxon>
        <taxon>Ostreidae</taxon>
        <taxon>Magallana</taxon>
    </lineage>
</organism>
<dbReference type="InterPro" id="IPR002889">
    <property type="entry name" value="WSC_carb-bd"/>
</dbReference>
<evidence type="ECO:0000256" key="5">
    <source>
        <dbReference type="PIRSR" id="PIRSR602640-1"/>
    </source>
</evidence>
<gene>
    <name evidence="8" type="ORF">CGI_10025727</name>
</gene>
<sequence length="588" mass="66311">MTTPNKEVWTCVQILKRCERGCYNSSSIQQYLSKSTNFSISSPALCQEYCLQKDIYKFAIQGITCVCLSNAFNDNGGRLSPSKCGFMCDNCTLLTNECGGDSAYNVFYTDSTDLEITSHCLSLQCQNDPKFVNTYCNQFLPPLCNIKPSDNRFINDNLSKIWKNGMAFCKDTDNGCYLLGNITLLDAKSACTGFQNSGPGWIGVIKENVVKSDEDGKRNPKENRQIPGMFCKETMGIDGPFFTSAMKEYHKKDNTRGRIMLFNFEKPADGVRELMIVGNQFSYEDFAPHGISVLEEKDKVFLFVVVHRAEEDTVEKFEFLEKTLELKHLKTYKGTLVHLLNDVAATGHETFYTTESGYYRNYIGHILEQFIGLSYGHLLYYDGRDFIPVSEPTYMVNGITLSKDGRHVYTVSSPGKKFIVYKREANNRLKKINEVELDTIPDNPTIDPVTGDVLLGCHPIWIKIAKHLNDPGNESAPSQVLMLHMDKSGTNVTGITELLSDDLELYGSTTATLYKKRMLVGTVCHKMMYCEVLMLHMDKSGTNVTDGITELQSDNLELYGSTTATLYKKRMLVGTVCHKMMYCEENTL</sequence>
<dbReference type="Pfam" id="PF01731">
    <property type="entry name" value="Arylesterase"/>
    <property type="match status" value="1"/>
</dbReference>
<proteinExistence type="inferred from homology"/>
<dbReference type="Gene3D" id="2.120.10.30">
    <property type="entry name" value="TolB, C-terminal domain"/>
    <property type="match status" value="1"/>
</dbReference>
<evidence type="ECO:0000256" key="6">
    <source>
        <dbReference type="PIRSR" id="PIRSR602640-2"/>
    </source>
</evidence>
<keyword evidence="6" id="KW-0479">Metal-binding</keyword>
<feature type="binding site" evidence="6">
    <location>
        <position position="342"/>
    </location>
    <ligand>
        <name>Ca(2+)</name>
        <dbReference type="ChEBI" id="CHEBI:29108"/>
        <label>1</label>
        <note>catalytic</note>
    </ligand>
</feature>
<keyword evidence="6" id="KW-0106">Calcium</keyword>
<feature type="binding site" evidence="6">
    <location>
        <position position="291"/>
    </location>
    <ligand>
        <name>Ca(2+)</name>
        <dbReference type="ChEBI" id="CHEBI:29108"/>
        <label>1</label>
        <note>catalytic</note>
    </ligand>
</feature>
<feature type="binding site" evidence="6">
    <location>
        <position position="443"/>
    </location>
    <ligand>
        <name>Ca(2+)</name>
        <dbReference type="ChEBI" id="CHEBI:29108"/>
        <label>1</label>
        <note>catalytic</note>
    </ligand>
</feature>
<comment type="similarity">
    <text evidence="1">Belongs to the paraoxonase family.</text>
</comment>
<dbReference type="PRINTS" id="PR01785">
    <property type="entry name" value="PARAOXONASE"/>
</dbReference>
<dbReference type="GO" id="GO:0004064">
    <property type="term" value="F:arylesterase activity"/>
    <property type="evidence" value="ECO:0007669"/>
    <property type="project" value="InterPro"/>
</dbReference>
<dbReference type="PANTHER" id="PTHR11799">
    <property type="entry name" value="PARAOXONASE"/>
    <property type="match status" value="1"/>
</dbReference>
<accession>K1RAI0</accession>
<dbReference type="PROSITE" id="PS51212">
    <property type="entry name" value="WSC"/>
    <property type="match status" value="1"/>
</dbReference>
<evidence type="ECO:0000256" key="7">
    <source>
        <dbReference type="PIRSR" id="PIRSR602640-4"/>
    </source>
</evidence>
<evidence type="ECO:0000256" key="1">
    <source>
        <dbReference type="ARBA" id="ARBA00008595"/>
    </source>
</evidence>
<feature type="glycosylation site" description="N-linked (GlcNAc...) asparagine" evidence="7">
    <location>
        <position position="443"/>
    </location>
</feature>
<dbReference type="HOGENOM" id="CLU_464027_0_0_1"/>
<feature type="binding site" evidence="6">
    <location>
        <position position="442"/>
    </location>
    <ligand>
        <name>Ca(2+)</name>
        <dbReference type="ChEBI" id="CHEBI:29108"/>
        <label>1</label>
        <note>catalytic</note>
    </ligand>
</feature>
<evidence type="ECO:0000256" key="4">
    <source>
        <dbReference type="ARBA" id="ARBA00023180"/>
    </source>
</evidence>
<comment type="cofactor">
    <cofactor evidence="6">
        <name>Ca(2+)</name>
        <dbReference type="ChEBI" id="CHEBI:29108"/>
    </cofactor>
    <text evidence="6">Binds 2 calcium ions per subunit.</text>
</comment>
<feature type="active site" description="Proton acceptor" evidence="5">
    <location>
        <position position="289"/>
    </location>
</feature>
<keyword evidence="4 7" id="KW-0325">Glycoprotein</keyword>
<keyword evidence="3" id="KW-1015">Disulfide bond</keyword>
<dbReference type="AlphaFoldDB" id="K1RAI0"/>
<reference evidence="8" key="1">
    <citation type="journal article" date="2012" name="Nature">
        <title>The oyster genome reveals stress adaptation and complexity of shell formation.</title>
        <authorList>
            <person name="Zhang G."/>
            <person name="Fang X."/>
            <person name="Guo X."/>
            <person name="Li L."/>
            <person name="Luo R."/>
            <person name="Xu F."/>
            <person name="Yang P."/>
            <person name="Zhang L."/>
            <person name="Wang X."/>
            <person name="Qi H."/>
            <person name="Xiong Z."/>
            <person name="Que H."/>
            <person name="Xie Y."/>
            <person name="Holland P.W."/>
            <person name="Paps J."/>
            <person name="Zhu Y."/>
            <person name="Wu F."/>
            <person name="Chen Y."/>
            <person name="Wang J."/>
            <person name="Peng C."/>
            <person name="Meng J."/>
            <person name="Yang L."/>
            <person name="Liu J."/>
            <person name="Wen B."/>
            <person name="Zhang N."/>
            <person name="Huang Z."/>
            <person name="Zhu Q."/>
            <person name="Feng Y."/>
            <person name="Mount A."/>
            <person name="Hedgecock D."/>
            <person name="Xu Z."/>
            <person name="Liu Y."/>
            <person name="Domazet-Loso T."/>
            <person name="Du Y."/>
            <person name="Sun X."/>
            <person name="Zhang S."/>
            <person name="Liu B."/>
            <person name="Cheng P."/>
            <person name="Jiang X."/>
            <person name="Li J."/>
            <person name="Fan D."/>
            <person name="Wang W."/>
            <person name="Fu W."/>
            <person name="Wang T."/>
            <person name="Wang B."/>
            <person name="Zhang J."/>
            <person name="Peng Z."/>
            <person name="Li Y."/>
            <person name="Li N."/>
            <person name="Wang J."/>
            <person name="Chen M."/>
            <person name="He Y."/>
            <person name="Tan F."/>
            <person name="Song X."/>
            <person name="Zheng Q."/>
            <person name="Huang R."/>
            <person name="Yang H."/>
            <person name="Du X."/>
            <person name="Chen L."/>
            <person name="Yang M."/>
            <person name="Gaffney P.M."/>
            <person name="Wang S."/>
            <person name="Luo L."/>
            <person name="She Z."/>
            <person name="Ming Y."/>
            <person name="Huang W."/>
            <person name="Zhang S."/>
            <person name="Huang B."/>
            <person name="Zhang Y."/>
            <person name="Qu T."/>
            <person name="Ni P."/>
            <person name="Miao G."/>
            <person name="Wang J."/>
            <person name="Wang Q."/>
            <person name="Steinberg C.E."/>
            <person name="Wang H."/>
            <person name="Li N."/>
            <person name="Qian L."/>
            <person name="Zhang G."/>
            <person name="Li Y."/>
            <person name="Yang H."/>
            <person name="Liu X."/>
            <person name="Wang J."/>
            <person name="Yin Y."/>
            <person name="Wang J."/>
        </authorList>
    </citation>
    <scope>NUCLEOTIDE SEQUENCE [LARGE SCALE GENOMIC DNA]</scope>
    <source>
        <strain evidence="8">05x7-T-G4-1.051#20</strain>
    </source>
</reference>
<dbReference type="PANTHER" id="PTHR11799:SF12">
    <property type="entry name" value="PARAOXONASE-RELATED"/>
    <property type="match status" value="1"/>
</dbReference>
<dbReference type="InterPro" id="IPR002640">
    <property type="entry name" value="Arylesterase"/>
</dbReference>
<dbReference type="InterPro" id="IPR011042">
    <property type="entry name" value="6-blade_b-propeller_TolB-like"/>
</dbReference>
<comment type="PTM">
    <text evidence="7">Glycosylated.</text>
</comment>
<dbReference type="InterPro" id="IPR051288">
    <property type="entry name" value="Serum_paraoxonase/arylesterase"/>
</dbReference>
<evidence type="ECO:0000313" key="8">
    <source>
        <dbReference type="EMBL" id="EKC38230.1"/>
    </source>
</evidence>
<dbReference type="GO" id="GO:0046872">
    <property type="term" value="F:metal ion binding"/>
    <property type="evidence" value="ECO:0007669"/>
    <property type="project" value="UniProtKB-KW"/>
</dbReference>
<dbReference type="EMBL" id="JH817550">
    <property type="protein sequence ID" value="EKC38230.1"/>
    <property type="molecule type" value="Genomic_DNA"/>
</dbReference>
<feature type="binding site" evidence="6">
    <location>
        <position position="397"/>
    </location>
    <ligand>
        <name>Ca(2+)</name>
        <dbReference type="ChEBI" id="CHEBI:29108"/>
        <label>1</label>
        <note>catalytic</note>
    </ligand>
</feature>
<protein>
    <submittedName>
        <fullName evidence="8">Serum paraoxonase/arylesterase 1</fullName>
    </submittedName>
</protein>
<name>K1RAI0_MAGGI</name>
<feature type="binding site" evidence="6">
    <location>
        <position position="341"/>
    </location>
    <ligand>
        <name>Ca(2+)</name>
        <dbReference type="ChEBI" id="CHEBI:29108"/>
        <label>1</label>
        <note>catalytic</note>
    </ligand>
</feature>